<sequence length="51" mass="5195">MSLASTIADMVANNLAAVVLAPESSFSEIKAFMAGVSFFSTGLDGPSLSIK</sequence>
<comment type="caution">
    <text evidence="1">The sequence shown here is derived from an EMBL/GenBank/DDBJ whole genome shotgun (WGS) entry which is preliminary data.</text>
</comment>
<dbReference type="Proteomes" id="UP000486351">
    <property type="component" value="Unassembled WGS sequence"/>
</dbReference>
<evidence type="ECO:0000313" key="2">
    <source>
        <dbReference type="Proteomes" id="UP000486351"/>
    </source>
</evidence>
<evidence type="ECO:0000313" key="1">
    <source>
        <dbReference type="EMBL" id="KAE9263677.1"/>
    </source>
</evidence>
<reference evidence="1 2" key="1">
    <citation type="submission" date="2018-09" db="EMBL/GenBank/DDBJ databases">
        <title>Genomic investigation of the strawberry pathogen Phytophthora fragariae indicates pathogenicity is determined by transcriptional variation in three key races.</title>
        <authorList>
            <person name="Adams T.M."/>
            <person name="Armitage A.D."/>
            <person name="Sobczyk M.K."/>
            <person name="Bates H.J."/>
            <person name="Dunwell J.M."/>
            <person name="Nellist C.F."/>
            <person name="Harrison R.J."/>
        </authorList>
    </citation>
    <scope>NUCLEOTIDE SEQUENCE [LARGE SCALE GENOMIC DNA]</scope>
    <source>
        <strain evidence="1 2">NOV-77</strain>
    </source>
</reference>
<accession>A0A6G0Q066</accession>
<protein>
    <submittedName>
        <fullName evidence="1">Uncharacterized protein</fullName>
    </submittedName>
</protein>
<dbReference type="EMBL" id="QXFY01008707">
    <property type="protein sequence ID" value="KAE9263677.1"/>
    <property type="molecule type" value="Genomic_DNA"/>
</dbReference>
<dbReference type="AlphaFoldDB" id="A0A6G0Q066"/>
<proteinExistence type="predicted"/>
<name>A0A6G0Q066_9STRA</name>
<organism evidence="1 2">
    <name type="scientific">Phytophthora fragariae</name>
    <dbReference type="NCBI Taxonomy" id="53985"/>
    <lineage>
        <taxon>Eukaryota</taxon>
        <taxon>Sar</taxon>
        <taxon>Stramenopiles</taxon>
        <taxon>Oomycota</taxon>
        <taxon>Peronosporomycetes</taxon>
        <taxon>Peronosporales</taxon>
        <taxon>Peronosporaceae</taxon>
        <taxon>Phytophthora</taxon>
    </lineage>
</organism>
<gene>
    <name evidence="1" type="ORF">PF008_g32307</name>
</gene>